<reference evidence="4 5" key="1">
    <citation type="submission" date="2017-03" db="EMBL/GenBank/DDBJ databases">
        <authorList>
            <person name="Afonso C.L."/>
            <person name="Miller P.J."/>
            <person name="Scott M.A."/>
            <person name="Spackman E."/>
            <person name="Goraichik I."/>
            <person name="Dimitrov K.M."/>
            <person name="Suarez D.L."/>
            <person name="Swayne D.E."/>
        </authorList>
    </citation>
    <scope>NUCLEOTIDE SEQUENCE [LARGE SCALE GENOMIC DNA]</scope>
    <source>
        <strain evidence="4">PRJEB14757</strain>
    </source>
</reference>
<gene>
    <name evidence="4" type="ORF">MTBBW1_2130009</name>
</gene>
<dbReference type="Proteomes" id="UP000191931">
    <property type="component" value="Unassembled WGS sequence"/>
</dbReference>
<name>A0A1W1HC97_9BACT</name>
<sequence length="403" mass="45382">MNNRDNTHQRVIRKKAGEHKRYASGFRYQKESRYFAQIAENLRDQGIEELQSLGATCIEPSHSGIYFNAEKPVFYKINYMTRVISRVLAPLESFPCQDGDTLYKFSKKINWANLMSIKETFSIVSNVSDSDIDHSQFAGLRVKDAIVDYFRERTGKRPNVDTLNPDIIINLHIRENLADISVDASGGALHKRGYREESVTAPMQETVAAAIIKFSEWNGKVPLYDPMCGSGTLLCEALMLQCRIPAAVFREKFGFEMLPDYNPEIWAQVKKEADSNIMELDSGLISGSDISKESVDAAKTNLMGLHHGAQVTVKQIDFQDIPAIENSVIVANPPYGIRIGKNMDLNLFHKNLGDFLKQRCQGSTAYIYFGDPEYSKHMGLKASWKIPIKAGGLDGKLAKYELY</sequence>
<dbReference type="PANTHER" id="PTHR47313">
    <property type="entry name" value="RIBOSOMAL RNA LARGE SUBUNIT METHYLTRANSFERASE K/L"/>
    <property type="match status" value="1"/>
</dbReference>
<dbReference type="GO" id="GO:0003723">
    <property type="term" value="F:RNA binding"/>
    <property type="evidence" value="ECO:0007669"/>
    <property type="project" value="UniProtKB-UniRule"/>
</dbReference>
<dbReference type="STRING" id="1246637.MTBBW1_2130009"/>
<accession>A0A1W1HC97</accession>
<dbReference type="InterPro" id="IPR004114">
    <property type="entry name" value="THUMP_dom"/>
</dbReference>
<keyword evidence="2" id="KW-0694">RNA-binding</keyword>
<keyword evidence="1 4" id="KW-0489">Methyltransferase</keyword>
<dbReference type="EMBL" id="FWEV01000128">
    <property type="protein sequence ID" value="SLM30114.1"/>
    <property type="molecule type" value="Genomic_DNA"/>
</dbReference>
<dbReference type="OrthoDB" id="9809404at2"/>
<dbReference type="SMART" id="SM00981">
    <property type="entry name" value="THUMP"/>
    <property type="match status" value="1"/>
</dbReference>
<dbReference type="PROSITE" id="PS51165">
    <property type="entry name" value="THUMP"/>
    <property type="match status" value="1"/>
</dbReference>
<dbReference type="InterPro" id="IPR000241">
    <property type="entry name" value="RlmKL-like_Mtase"/>
</dbReference>
<evidence type="ECO:0000313" key="5">
    <source>
        <dbReference type="Proteomes" id="UP000191931"/>
    </source>
</evidence>
<dbReference type="Gene3D" id="3.40.50.150">
    <property type="entry name" value="Vaccinia Virus protein VP39"/>
    <property type="match status" value="1"/>
</dbReference>
<dbReference type="PANTHER" id="PTHR47313:SF1">
    <property type="entry name" value="RIBOSOMAL RNA LARGE SUBUNIT METHYLTRANSFERASE K_L"/>
    <property type="match status" value="1"/>
</dbReference>
<evidence type="ECO:0000256" key="1">
    <source>
        <dbReference type="ARBA" id="ARBA00022603"/>
    </source>
</evidence>
<dbReference type="Gene3D" id="3.30.2130.30">
    <property type="match status" value="1"/>
</dbReference>
<proteinExistence type="predicted"/>
<dbReference type="PROSITE" id="PS00092">
    <property type="entry name" value="N6_MTASE"/>
    <property type="match status" value="1"/>
</dbReference>
<evidence type="ECO:0000256" key="2">
    <source>
        <dbReference type="PROSITE-ProRule" id="PRU00529"/>
    </source>
</evidence>
<dbReference type="GO" id="GO:0070043">
    <property type="term" value="F:rRNA (guanine-N7-)-methyltransferase activity"/>
    <property type="evidence" value="ECO:0007669"/>
    <property type="project" value="TreeGrafter"/>
</dbReference>
<dbReference type="InterPro" id="IPR029063">
    <property type="entry name" value="SAM-dependent_MTases_sf"/>
</dbReference>
<dbReference type="InterPro" id="IPR002052">
    <property type="entry name" value="DNA_methylase_N6_adenine_CS"/>
</dbReference>
<feature type="domain" description="THUMP" evidence="3">
    <location>
        <begin position="72"/>
        <end position="184"/>
    </location>
</feature>
<keyword evidence="1 4" id="KW-0808">Transferase</keyword>
<organism evidence="4 5">
    <name type="scientific">Desulfamplus magnetovallimortis</name>
    <dbReference type="NCBI Taxonomy" id="1246637"/>
    <lineage>
        <taxon>Bacteria</taxon>
        <taxon>Pseudomonadati</taxon>
        <taxon>Thermodesulfobacteriota</taxon>
        <taxon>Desulfobacteria</taxon>
        <taxon>Desulfobacterales</taxon>
        <taxon>Desulfobacteraceae</taxon>
        <taxon>Desulfamplus</taxon>
    </lineage>
</organism>
<dbReference type="Pfam" id="PF02926">
    <property type="entry name" value="THUMP"/>
    <property type="match status" value="1"/>
</dbReference>
<dbReference type="SUPFAM" id="SSF53335">
    <property type="entry name" value="S-adenosyl-L-methionine-dependent methyltransferases"/>
    <property type="match status" value="1"/>
</dbReference>
<dbReference type="Pfam" id="PF01170">
    <property type="entry name" value="UPF0020"/>
    <property type="match status" value="1"/>
</dbReference>
<protein>
    <submittedName>
        <fullName evidence="4">Putative RNA methylase family protein</fullName>
    </submittedName>
</protein>
<dbReference type="GO" id="GO:0008990">
    <property type="term" value="F:rRNA (guanine-N2-)-methyltransferase activity"/>
    <property type="evidence" value="ECO:0007669"/>
    <property type="project" value="TreeGrafter"/>
</dbReference>
<dbReference type="AlphaFoldDB" id="A0A1W1HC97"/>
<keyword evidence="5" id="KW-1185">Reference proteome</keyword>
<evidence type="ECO:0000313" key="4">
    <source>
        <dbReference type="EMBL" id="SLM30114.1"/>
    </source>
</evidence>
<evidence type="ECO:0000259" key="3">
    <source>
        <dbReference type="PROSITE" id="PS51165"/>
    </source>
</evidence>
<dbReference type="RefSeq" id="WP_080807604.1">
    <property type="nucleotide sequence ID" value="NZ_LT828558.1"/>
</dbReference>
<dbReference type="CDD" id="cd11715">
    <property type="entry name" value="THUMP_AdoMetMT"/>
    <property type="match status" value="1"/>
</dbReference>